<comment type="similarity">
    <text evidence="2">Belongs to the MoaD family.</text>
</comment>
<dbReference type="InterPro" id="IPR044672">
    <property type="entry name" value="MOCS2A"/>
</dbReference>
<evidence type="ECO:0000256" key="2">
    <source>
        <dbReference type="ARBA" id="ARBA00024200"/>
    </source>
</evidence>
<sequence>MTLTVKLFAALRDLAGSDTVTVVLPDGTTVGALRLELGNRLPLARSLLARSAVAVNHDTTDDEHVLAPADECAVIPPVSGG</sequence>
<organism evidence="4 5">
    <name type="scientific">Gemmata obscuriglobus</name>
    <dbReference type="NCBI Taxonomy" id="114"/>
    <lineage>
        <taxon>Bacteria</taxon>
        <taxon>Pseudomonadati</taxon>
        <taxon>Planctomycetota</taxon>
        <taxon>Planctomycetia</taxon>
        <taxon>Gemmatales</taxon>
        <taxon>Gemmataceae</taxon>
        <taxon>Gemmata</taxon>
    </lineage>
</organism>
<proteinExistence type="inferred from homology"/>
<evidence type="ECO:0000313" key="5">
    <source>
        <dbReference type="Proteomes" id="UP000245802"/>
    </source>
</evidence>
<dbReference type="GO" id="GO:0000166">
    <property type="term" value="F:nucleotide binding"/>
    <property type="evidence" value="ECO:0007669"/>
    <property type="project" value="UniProtKB-KW"/>
</dbReference>
<dbReference type="CDD" id="cd00754">
    <property type="entry name" value="Ubl_MoaD"/>
    <property type="match status" value="1"/>
</dbReference>
<dbReference type="InterPro" id="IPR003749">
    <property type="entry name" value="ThiS/MoaD-like"/>
</dbReference>
<protein>
    <recommendedName>
        <fullName evidence="3">Molybdopterin synthase sulfur carrier subunit</fullName>
    </recommendedName>
</protein>
<dbReference type="PANTHER" id="PTHR33359">
    <property type="entry name" value="MOLYBDOPTERIN SYNTHASE SULFUR CARRIER SUBUNIT"/>
    <property type="match status" value="1"/>
</dbReference>
<dbReference type="InterPro" id="IPR016155">
    <property type="entry name" value="Mopterin_synth/thiamin_S_b"/>
</dbReference>
<name>A0A2Z3H5M4_9BACT</name>
<keyword evidence="5" id="KW-1185">Reference proteome</keyword>
<dbReference type="Proteomes" id="UP000245802">
    <property type="component" value="Chromosome"/>
</dbReference>
<dbReference type="Gene3D" id="3.10.20.30">
    <property type="match status" value="1"/>
</dbReference>
<evidence type="ECO:0000256" key="3">
    <source>
        <dbReference type="ARBA" id="ARBA00024247"/>
    </source>
</evidence>
<dbReference type="KEGG" id="gog:C1280_32885"/>
<dbReference type="InterPro" id="IPR012675">
    <property type="entry name" value="Beta-grasp_dom_sf"/>
</dbReference>
<keyword evidence="1" id="KW-0547">Nucleotide-binding</keyword>
<dbReference type="GO" id="GO:1990133">
    <property type="term" value="C:molybdopterin adenylyltransferase complex"/>
    <property type="evidence" value="ECO:0007669"/>
    <property type="project" value="TreeGrafter"/>
</dbReference>
<evidence type="ECO:0000313" key="4">
    <source>
        <dbReference type="EMBL" id="AWM41323.1"/>
    </source>
</evidence>
<dbReference type="RefSeq" id="WP_010038463.1">
    <property type="nucleotide sequence ID" value="NZ_CP025958.1"/>
</dbReference>
<dbReference type="UniPathway" id="UPA00344"/>
<evidence type="ECO:0000256" key="1">
    <source>
        <dbReference type="ARBA" id="ARBA00022741"/>
    </source>
</evidence>
<dbReference type="SUPFAM" id="SSF54285">
    <property type="entry name" value="MoaD/ThiS"/>
    <property type="match status" value="1"/>
</dbReference>
<dbReference type="EMBL" id="CP025958">
    <property type="protein sequence ID" value="AWM41323.1"/>
    <property type="molecule type" value="Genomic_DNA"/>
</dbReference>
<reference evidence="4 5" key="1">
    <citation type="submission" date="2018-01" db="EMBL/GenBank/DDBJ databases">
        <title>G. obscuriglobus.</title>
        <authorList>
            <person name="Franke J."/>
            <person name="Blomberg W."/>
            <person name="Selmecki A."/>
        </authorList>
    </citation>
    <scope>NUCLEOTIDE SEQUENCE [LARGE SCALE GENOMIC DNA]</scope>
    <source>
        <strain evidence="4 5">DSM 5831</strain>
    </source>
</reference>
<dbReference type="PANTHER" id="PTHR33359:SF1">
    <property type="entry name" value="MOLYBDOPTERIN SYNTHASE SULFUR CARRIER SUBUNIT"/>
    <property type="match status" value="1"/>
</dbReference>
<dbReference type="OrthoDB" id="7066694at2"/>
<dbReference type="AlphaFoldDB" id="A0A2Z3H5M4"/>
<dbReference type="GO" id="GO:0006777">
    <property type="term" value="P:Mo-molybdopterin cofactor biosynthetic process"/>
    <property type="evidence" value="ECO:0007669"/>
    <property type="project" value="InterPro"/>
</dbReference>
<gene>
    <name evidence="4" type="ORF">C1280_32885</name>
</gene>
<dbReference type="Pfam" id="PF02597">
    <property type="entry name" value="ThiS"/>
    <property type="match status" value="1"/>
</dbReference>
<accession>A0A2Z3H5M4</accession>